<protein>
    <submittedName>
        <fullName evidence="2">Uncharacterized protein</fullName>
    </submittedName>
</protein>
<keyword evidence="1" id="KW-0175">Coiled coil</keyword>
<accession>A0A4C1TWJ5</accession>
<dbReference type="Proteomes" id="UP000299102">
    <property type="component" value="Unassembled WGS sequence"/>
</dbReference>
<keyword evidence="3" id="KW-1185">Reference proteome</keyword>
<evidence type="ECO:0000256" key="1">
    <source>
        <dbReference type="SAM" id="Coils"/>
    </source>
</evidence>
<reference evidence="2 3" key="1">
    <citation type="journal article" date="2019" name="Commun. Biol.">
        <title>The bagworm genome reveals a unique fibroin gene that provides high tensile strength.</title>
        <authorList>
            <person name="Kono N."/>
            <person name="Nakamura H."/>
            <person name="Ohtoshi R."/>
            <person name="Tomita M."/>
            <person name="Numata K."/>
            <person name="Arakawa K."/>
        </authorList>
    </citation>
    <scope>NUCLEOTIDE SEQUENCE [LARGE SCALE GENOMIC DNA]</scope>
</reference>
<gene>
    <name evidence="2" type="ORF">EVAR_9142_1</name>
</gene>
<evidence type="ECO:0000313" key="3">
    <source>
        <dbReference type="Proteomes" id="UP000299102"/>
    </source>
</evidence>
<sequence>MPVLATPCENGLVITELQRIKVGKFQDQNVKDEVQRKDILKDKLKDAESTYKDAKIKAKERVIRGKTEIKDRYDRRFSDNFRDAVADDNVTATEYMIDDGNKRMDEIMKALKRMEVRKAPGYDKSFVRDAEGWRGYSGKPAVPAP</sequence>
<feature type="coiled-coil region" evidence="1">
    <location>
        <begin position="30"/>
        <end position="57"/>
    </location>
</feature>
<proteinExistence type="predicted"/>
<dbReference type="AlphaFoldDB" id="A0A4C1TWJ5"/>
<comment type="caution">
    <text evidence="2">The sequence shown here is derived from an EMBL/GenBank/DDBJ whole genome shotgun (WGS) entry which is preliminary data.</text>
</comment>
<name>A0A4C1TWJ5_EUMVA</name>
<dbReference type="OrthoDB" id="7380993at2759"/>
<organism evidence="2 3">
    <name type="scientific">Eumeta variegata</name>
    <name type="common">Bagworm moth</name>
    <name type="synonym">Eumeta japonica</name>
    <dbReference type="NCBI Taxonomy" id="151549"/>
    <lineage>
        <taxon>Eukaryota</taxon>
        <taxon>Metazoa</taxon>
        <taxon>Ecdysozoa</taxon>
        <taxon>Arthropoda</taxon>
        <taxon>Hexapoda</taxon>
        <taxon>Insecta</taxon>
        <taxon>Pterygota</taxon>
        <taxon>Neoptera</taxon>
        <taxon>Endopterygota</taxon>
        <taxon>Lepidoptera</taxon>
        <taxon>Glossata</taxon>
        <taxon>Ditrysia</taxon>
        <taxon>Tineoidea</taxon>
        <taxon>Psychidae</taxon>
        <taxon>Oiketicinae</taxon>
        <taxon>Eumeta</taxon>
    </lineage>
</organism>
<evidence type="ECO:0000313" key="2">
    <source>
        <dbReference type="EMBL" id="GBP18298.1"/>
    </source>
</evidence>
<dbReference type="EMBL" id="BGZK01000095">
    <property type="protein sequence ID" value="GBP18298.1"/>
    <property type="molecule type" value="Genomic_DNA"/>
</dbReference>